<accession>A0A1F6GAN1</accession>
<evidence type="ECO:0000313" key="2">
    <source>
        <dbReference type="EMBL" id="OGG95167.1"/>
    </source>
</evidence>
<name>A0A1F6GAN1_9PROT</name>
<comment type="caution">
    <text evidence="2">The sequence shown here is derived from an EMBL/GenBank/DDBJ whole genome shotgun (WGS) entry which is preliminary data.</text>
</comment>
<sequence length="72" mass="8195">MSLITLECRQMAPPEPMVAVLEALNNLAPEDQVLMIHRHNPVHLLPILAARGFAYQVKEKGENQIEVLIWRP</sequence>
<dbReference type="EMBL" id="MFNE01000026">
    <property type="protein sequence ID" value="OGG95167.1"/>
    <property type="molecule type" value="Genomic_DNA"/>
</dbReference>
<dbReference type="Proteomes" id="UP000178449">
    <property type="component" value="Unassembled WGS sequence"/>
</dbReference>
<protein>
    <recommendedName>
        <fullName evidence="1">DUF2249 domain-containing protein</fullName>
    </recommendedName>
</protein>
<dbReference type="AlphaFoldDB" id="A0A1F6GAN1"/>
<organism evidence="2 3">
    <name type="scientific">Candidatus Lambdaproteobacteria bacterium RIFOXYD2_FULL_50_16</name>
    <dbReference type="NCBI Taxonomy" id="1817772"/>
    <lineage>
        <taxon>Bacteria</taxon>
        <taxon>Pseudomonadati</taxon>
        <taxon>Pseudomonadota</taxon>
        <taxon>Candidatus Lambdaproteobacteria</taxon>
    </lineage>
</organism>
<dbReference type="Pfam" id="PF10006">
    <property type="entry name" value="DUF2249"/>
    <property type="match status" value="1"/>
</dbReference>
<feature type="domain" description="DUF2249" evidence="1">
    <location>
        <begin position="5"/>
        <end position="71"/>
    </location>
</feature>
<dbReference type="STRING" id="1817772.A2527_08320"/>
<gene>
    <name evidence="2" type="ORF">A2527_08320</name>
</gene>
<evidence type="ECO:0000259" key="1">
    <source>
        <dbReference type="Pfam" id="PF10006"/>
    </source>
</evidence>
<reference evidence="2 3" key="1">
    <citation type="journal article" date="2016" name="Nat. Commun.">
        <title>Thousands of microbial genomes shed light on interconnected biogeochemical processes in an aquifer system.</title>
        <authorList>
            <person name="Anantharaman K."/>
            <person name="Brown C.T."/>
            <person name="Hug L.A."/>
            <person name="Sharon I."/>
            <person name="Castelle C.J."/>
            <person name="Probst A.J."/>
            <person name="Thomas B.C."/>
            <person name="Singh A."/>
            <person name="Wilkins M.J."/>
            <person name="Karaoz U."/>
            <person name="Brodie E.L."/>
            <person name="Williams K.H."/>
            <person name="Hubbard S.S."/>
            <person name="Banfield J.F."/>
        </authorList>
    </citation>
    <scope>NUCLEOTIDE SEQUENCE [LARGE SCALE GENOMIC DNA]</scope>
</reference>
<dbReference type="InterPro" id="IPR036868">
    <property type="entry name" value="TusA-like_sf"/>
</dbReference>
<proteinExistence type="predicted"/>
<dbReference type="InterPro" id="IPR018720">
    <property type="entry name" value="DUF2249"/>
</dbReference>
<evidence type="ECO:0000313" key="3">
    <source>
        <dbReference type="Proteomes" id="UP000178449"/>
    </source>
</evidence>
<dbReference type="SUPFAM" id="SSF64307">
    <property type="entry name" value="SirA-like"/>
    <property type="match status" value="1"/>
</dbReference>